<proteinExistence type="predicted"/>
<sequence>MTLKMFPKILFFLSKIKCHWNSNFSNDNSVCLLRHYIKWLSICYLYRHTKMEI</sequence>
<organism evidence="1">
    <name type="scientific">Rhizophora mucronata</name>
    <name type="common">Asiatic mangrove</name>
    <dbReference type="NCBI Taxonomy" id="61149"/>
    <lineage>
        <taxon>Eukaryota</taxon>
        <taxon>Viridiplantae</taxon>
        <taxon>Streptophyta</taxon>
        <taxon>Embryophyta</taxon>
        <taxon>Tracheophyta</taxon>
        <taxon>Spermatophyta</taxon>
        <taxon>Magnoliopsida</taxon>
        <taxon>eudicotyledons</taxon>
        <taxon>Gunneridae</taxon>
        <taxon>Pentapetalae</taxon>
        <taxon>rosids</taxon>
        <taxon>fabids</taxon>
        <taxon>Malpighiales</taxon>
        <taxon>Rhizophoraceae</taxon>
        <taxon>Rhizophora</taxon>
    </lineage>
</organism>
<reference evidence="1" key="1">
    <citation type="submission" date="2018-02" db="EMBL/GenBank/DDBJ databases">
        <title>Rhizophora mucronata_Transcriptome.</title>
        <authorList>
            <person name="Meera S.P."/>
            <person name="Sreeshan A."/>
            <person name="Augustine A."/>
        </authorList>
    </citation>
    <scope>NUCLEOTIDE SEQUENCE</scope>
    <source>
        <tissue evidence="1">Leaf</tissue>
    </source>
</reference>
<accession>A0A2P2L155</accession>
<name>A0A2P2L155_RHIMU</name>
<protein>
    <submittedName>
        <fullName evidence="1">Uncharacterized protein</fullName>
    </submittedName>
</protein>
<dbReference type="AlphaFoldDB" id="A0A2P2L155"/>
<evidence type="ECO:0000313" key="1">
    <source>
        <dbReference type="EMBL" id="MBX11699.1"/>
    </source>
</evidence>
<dbReference type="EMBL" id="GGEC01031215">
    <property type="protein sequence ID" value="MBX11699.1"/>
    <property type="molecule type" value="Transcribed_RNA"/>
</dbReference>